<dbReference type="EMBL" id="JACHJF010000043">
    <property type="protein sequence ID" value="MBB5123127.1"/>
    <property type="molecule type" value="Genomic_DNA"/>
</dbReference>
<gene>
    <name evidence="1" type="ORF">FHS36_006606</name>
</gene>
<comment type="caution">
    <text evidence="1">The sequence shown here is derived from an EMBL/GenBank/DDBJ whole genome shotgun (WGS) entry which is preliminary data.</text>
</comment>
<proteinExistence type="predicted"/>
<dbReference type="Gene3D" id="1.10.10.2910">
    <property type="match status" value="1"/>
</dbReference>
<dbReference type="AlphaFoldDB" id="A0A7W8BGX7"/>
<protein>
    <recommendedName>
        <fullName evidence="3">IrrE N-terminal-like domain-containing protein</fullName>
    </recommendedName>
</protein>
<accession>A0A7W8BGX7</accession>
<evidence type="ECO:0008006" key="3">
    <source>
        <dbReference type="Google" id="ProtNLM"/>
    </source>
</evidence>
<evidence type="ECO:0000313" key="2">
    <source>
        <dbReference type="Proteomes" id="UP000528608"/>
    </source>
</evidence>
<sequence length="185" mass="20249">MPRADATGVRWRNLRRRCRKVIGSLPVPDPFSVHTLCARLAERRDRPLRLLALPTPTVPGTPSGLLLSAEREDVILYDARTSPLHQEHIIVHEIGHLVCGHRSVAEDVRPERHLDLADPRSVRTALPRVRYGDEQEREAEMIATLLLEAAGRVPGPGPLPGMLGGLESAMGLRRARPAGASCSPG</sequence>
<dbReference type="RefSeq" id="WP_194963213.1">
    <property type="nucleotide sequence ID" value="NZ_JACHJF010000043.1"/>
</dbReference>
<organism evidence="1 2">
    <name type="scientific">Streptomyces eurocidicus</name>
    <name type="common">Streptoverticillium eurocidicus</name>
    <dbReference type="NCBI Taxonomy" id="66423"/>
    <lineage>
        <taxon>Bacteria</taxon>
        <taxon>Bacillati</taxon>
        <taxon>Actinomycetota</taxon>
        <taxon>Actinomycetes</taxon>
        <taxon>Kitasatosporales</taxon>
        <taxon>Streptomycetaceae</taxon>
        <taxon>Streptomyces</taxon>
    </lineage>
</organism>
<reference evidence="1 2" key="1">
    <citation type="submission" date="2020-08" db="EMBL/GenBank/DDBJ databases">
        <title>Genomic Encyclopedia of Type Strains, Phase III (KMG-III): the genomes of soil and plant-associated and newly described type strains.</title>
        <authorList>
            <person name="Whitman W."/>
        </authorList>
    </citation>
    <scope>NUCLEOTIDE SEQUENCE [LARGE SCALE GENOMIC DNA]</scope>
    <source>
        <strain evidence="1 2">CECT 3259</strain>
    </source>
</reference>
<name>A0A7W8BGX7_STREU</name>
<evidence type="ECO:0000313" key="1">
    <source>
        <dbReference type="EMBL" id="MBB5123127.1"/>
    </source>
</evidence>
<dbReference type="Proteomes" id="UP000528608">
    <property type="component" value="Unassembled WGS sequence"/>
</dbReference>